<protein>
    <submittedName>
        <fullName evidence="4">Aminoacyl-tRNA hydrolase</fullName>
    </submittedName>
</protein>
<comment type="similarity">
    <text evidence="1">Belongs to the prokaryotic/mitochondrial release factor family.</text>
</comment>
<dbReference type="GO" id="GO:0004045">
    <property type="term" value="F:peptidyl-tRNA hydrolase activity"/>
    <property type="evidence" value="ECO:0007669"/>
    <property type="project" value="TreeGrafter"/>
</dbReference>
<feature type="region of interest" description="Disordered" evidence="2">
    <location>
        <begin position="103"/>
        <end position="139"/>
    </location>
</feature>
<dbReference type="InterPro" id="IPR045853">
    <property type="entry name" value="Pep_chain_release_fac_I_sf"/>
</dbReference>
<keyword evidence="5" id="KW-1185">Reference proteome</keyword>
<dbReference type="PANTHER" id="PTHR47814">
    <property type="entry name" value="PEPTIDYL-TRNA HYDROLASE ARFB"/>
    <property type="match status" value="1"/>
</dbReference>
<dbReference type="Gene3D" id="3.30.160.20">
    <property type="match status" value="1"/>
</dbReference>
<sequence>MIPVTPTISLDPREIEESFVRAAGPGGQNVNKVATAVELRFDALRSPSLPAPVITRLLRLAGRRATKDGVVVLNAQRFRTQEANRADALARLVELIRQAAVEPKRRRATRPTAGSVKRRLEAKAKSGTVKRLRARPETE</sequence>
<accession>A0A348G4P2</accession>
<dbReference type="PROSITE" id="PS00745">
    <property type="entry name" value="RF_PROK_I"/>
    <property type="match status" value="1"/>
</dbReference>
<feature type="domain" description="Prokaryotic-type class I peptide chain release factors" evidence="3">
    <location>
        <begin position="21"/>
        <end position="37"/>
    </location>
</feature>
<proteinExistence type="inferred from homology"/>
<dbReference type="GO" id="GO:0043022">
    <property type="term" value="F:ribosome binding"/>
    <property type="evidence" value="ECO:0007669"/>
    <property type="project" value="TreeGrafter"/>
</dbReference>
<evidence type="ECO:0000313" key="4">
    <source>
        <dbReference type="EMBL" id="BBF94525.1"/>
    </source>
</evidence>
<keyword evidence="4" id="KW-0378">Hydrolase</keyword>
<dbReference type="Proteomes" id="UP000266934">
    <property type="component" value="Chromosome"/>
</dbReference>
<dbReference type="InterPro" id="IPR000352">
    <property type="entry name" value="Pep_chain_release_fac_I"/>
</dbReference>
<evidence type="ECO:0000313" key="5">
    <source>
        <dbReference type="Proteomes" id="UP000266934"/>
    </source>
</evidence>
<gene>
    <name evidence="4" type="ORF">BLTE_32100</name>
</gene>
<name>A0A348G4P2_9HYPH</name>
<dbReference type="AlphaFoldDB" id="A0A348G4P2"/>
<dbReference type="GO" id="GO:0003747">
    <property type="term" value="F:translation release factor activity"/>
    <property type="evidence" value="ECO:0007669"/>
    <property type="project" value="InterPro"/>
</dbReference>
<evidence type="ECO:0000256" key="1">
    <source>
        <dbReference type="ARBA" id="ARBA00010835"/>
    </source>
</evidence>
<reference evidence="4 5" key="1">
    <citation type="submission" date="2018-08" db="EMBL/GenBank/DDBJ databases">
        <title>Complete genome sequencing of Blastochloris tepida GI.</title>
        <authorList>
            <person name="Tsukatani Y."/>
            <person name="Mori H."/>
        </authorList>
    </citation>
    <scope>NUCLEOTIDE SEQUENCE [LARGE SCALE GENOMIC DNA]</scope>
    <source>
        <strain evidence="4 5">GI</strain>
    </source>
</reference>
<dbReference type="EMBL" id="AP018907">
    <property type="protein sequence ID" value="BBF94525.1"/>
    <property type="molecule type" value="Genomic_DNA"/>
</dbReference>
<dbReference type="SUPFAM" id="SSF75620">
    <property type="entry name" value="Release factor"/>
    <property type="match status" value="1"/>
</dbReference>
<dbReference type="GO" id="GO:0072344">
    <property type="term" value="P:rescue of stalled ribosome"/>
    <property type="evidence" value="ECO:0007669"/>
    <property type="project" value="TreeGrafter"/>
</dbReference>
<dbReference type="PANTHER" id="PTHR47814:SF1">
    <property type="entry name" value="PEPTIDYL-TRNA HYDROLASE ARFB"/>
    <property type="match status" value="1"/>
</dbReference>
<dbReference type="KEGG" id="blag:BLTE_32100"/>
<evidence type="ECO:0000259" key="3">
    <source>
        <dbReference type="PROSITE" id="PS00745"/>
    </source>
</evidence>
<organism evidence="4 5">
    <name type="scientific">Blastochloris tepida</name>
    <dbReference type="NCBI Taxonomy" id="2233851"/>
    <lineage>
        <taxon>Bacteria</taxon>
        <taxon>Pseudomonadati</taxon>
        <taxon>Pseudomonadota</taxon>
        <taxon>Alphaproteobacteria</taxon>
        <taxon>Hyphomicrobiales</taxon>
        <taxon>Blastochloridaceae</taxon>
        <taxon>Blastochloris</taxon>
    </lineage>
</organism>
<dbReference type="NCBIfam" id="NF006718">
    <property type="entry name" value="PRK09256.1"/>
    <property type="match status" value="1"/>
</dbReference>
<dbReference type="Pfam" id="PF00472">
    <property type="entry name" value="RF-1"/>
    <property type="match status" value="1"/>
</dbReference>
<evidence type="ECO:0000256" key="2">
    <source>
        <dbReference type="SAM" id="MobiDB-lite"/>
    </source>
</evidence>
<dbReference type="RefSeq" id="WP_126401612.1">
    <property type="nucleotide sequence ID" value="NZ_AP018907.1"/>
</dbReference>
<dbReference type="OrthoDB" id="9815709at2"/>